<evidence type="ECO:0000313" key="4">
    <source>
        <dbReference type="EMBL" id="KAF2014777.1"/>
    </source>
</evidence>
<dbReference type="Gene3D" id="3.40.50.720">
    <property type="entry name" value="NAD(P)-binding Rossmann-like Domain"/>
    <property type="match status" value="1"/>
</dbReference>
<organism evidence="4 5">
    <name type="scientific">Aaosphaeria arxii CBS 175.79</name>
    <dbReference type="NCBI Taxonomy" id="1450172"/>
    <lineage>
        <taxon>Eukaryota</taxon>
        <taxon>Fungi</taxon>
        <taxon>Dikarya</taxon>
        <taxon>Ascomycota</taxon>
        <taxon>Pezizomycotina</taxon>
        <taxon>Dothideomycetes</taxon>
        <taxon>Pleosporomycetidae</taxon>
        <taxon>Pleosporales</taxon>
        <taxon>Pleosporales incertae sedis</taxon>
        <taxon>Aaosphaeria</taxon>
    </lineage>
</organism>
<protein>
    <submittedName>
        <fullName evidence="4">NAD(P)-binding protein</fullName>
    </submittedName>
</protein>
<dbReference type="Proteomes" id="UP000799778">
    <property type="component" value="Unassembled WGS sequence"/>
</dbReference>
<dbReference type="OrthoDB" id="419598at2759"/>
<dbReference type="PANTHER" id="PTHR47706">
    <property type="entry name" value="NMRA-LIKE FAMILY PROTEIN"/>
    <property type="match status" value="1"/>
</dbReference>
<feature type="chain" id="PRO_5025494284" evidence="3">
    <location>
        <begin position="20"/>
        <end position="310"/>
    </location>
</feature>
<dbReference type="AlphaFoldDB" id="A0A6A5XPL4"/>
<dbReference type="GO" id="GO:0016491">
    <property type="term" value="F:oxidoreductase activity"/>
    <property type="evidence" value="ECO:0007669"/>
    <property type="project" value="UniProtKB-KW"/>
</dbReference>
<name>A0A6A5XPL4_9PLEO</name>
<dbReference type="SUPFAM" id="SSF51735">
    <property type="entry name" value="NAD(P)-binding Rossmann-fold domains"/>
    <property type="match status" value="1"/>
</dbReference>
<reference evidence="4" key="1">
    <citation type="journal article" date="2020" name="Stud. Mycol.">
        <title>101 Dothideomycetes genomes: a test case for predicting lifestyles and emergence of pathogens.</title>
        <authorList>
            <person name="Haridas S."/>
            <person name="Albert R."/>
            <person name="Binder M."/>
            <person name="Bloem J."/>
            <person name="Labutti K."/>
            <person name="Salamov A."/>
            <person name="Andreopoulos B."/>
            <person name="Baker S."/>
            <person name="Barry K."/>
            <person name="Bills G."/>
            <person name="Bluhm B."/>
            <person name="Cannon C."/>
            <person name="Castanera R."/>
            <person name="Culley D."/>
            <person name="Daum C."/>
            <person name="Ezra D."/>
            <person name="Gonzalez J."/>
            <person name="Henrissat B."/>
            <person name="Kuo A."/>
            <person name="Liang C."/>
            <person name="Lipzen A."/>
            <person name="Lutzoni F."/>
            <person name="Magnuson J."/>
            <person name="Mondo S."/>
            <person name="Nolan M."/>
            <person name="Ohm R."/>
            <person name="Pangilinan J."/>
            <person name="Park H.-J."/>
            <person name="Ramirez L."/>
            <person name="Alfaro M."/>
            <person name="Sun H."/>
            <person name="Tritt A."/>
            <person name="Yoshinaga Y."/>
            <person name="Zwiers L.-H."/>
            <person name="Turgeon B."/>
            <person name="Goodwin S."/>
            <person name="Spatafora J."/>
            <person name="Crous P."/>
            <person name="Grigoriev I."/>
        </authorList>
    </citation>
    <scope>NUCLEOTIDE SEQUENCE</scope>
    <source>
        <strain evidence="4">CBS 175.79</strain>
    </source>
</reference>
<evidence type="ECO:0000313" key="5">
    <source>
        <dbReference type="Proteomes" id="UP000799778"/>
    </source>
</evidence>
<keyword evidence="1" id="KW-0521">NADP</keyword>
<dbReference type="RefSeq" id="XP_033383116.1">
    <property type="nucleotide sequence ID" value="XM_033525990.1"/>
</dbReference>
<evidence type="ECO:0000256" key="2">
    <source>
        <dbReference type="ARBA" id="ARBA00023002"/>
    </source>
</evidence>
<keyword evidence="3" id="KW-0732">Signal</keyword>
<gene>
    <name evidence="4" type="ORF">BU24DRAFT_410485</name>
</gene>
<sequence length="310" mass="34210">MSTMRVAVAGTCGLALAIAQAIHEHTSHQLLILSRHPQPGLSAQGYQCQVVDYNDSGSLQYSLSGVDTVISTVSGTAQLRLIEAAVACRVPRFAPAEFQGLPHLREENDPLDRGNALALAHLQHYRGYIQSTVFVCGILYERFCVNGMFSRGFGASTGYGNEGDYILDPRAMTAEAPVYNDANELVYLCLTSAHDVGQFVTRALDMAEWPAELTMCGERMSVNDLIEAVRVCRGQEFSDISWQNTAGLQYQLTMAQLQSDIPRQRRLPPVIATAEGRFDFATPALLNTYFPDIQTVGFRDWFSREWGSIS</sequence>
<dbReference type="GeneID" id="54283387"/>
<dbReference type="InterPro" id="IPR051609">
    <property type="entry name" value="NmrA/Isoflavone_reductase-like"/>
</dbReference>
<keyword evidence="2" id="KW-0560">Oxidoreductase</keyword>
<accession>A0A6A5XPL4</accession>
<evidence type="ECO:0000256" key="1">
    <source>
        <dbReference type="ARBA" id="ARBA00022857"/>
    </source>
</evidence>
<dbReference type="InterPro" id="IPR036291">
    <property type="entry name" value="NAD(P)-bd_dom_sf"/>
</dbReference>
<feature type="signal peptide" evidence="3">
    <location>
        <begin position="1"/>
        <end position="19"/>
    </location>
</feature>
<evidence type="ECO:0000256" key="3">
    <source>
        <dbReference type="SAM" id="SignalP"/>
    </source>
</evidence>
<proteinExistence type="predicted"/>
<keyword evidence="5" id="KW-1185">Reference proteome</keyword>
<dbReference type="EMBL" id="ML978070">
    <property type="protein sequence ID" value="KAF2014777.1"/>
    <property type="molecule type" value="Genomic_DNA"/>
</dbReference>
<dbReference type="PANTHER" id="PTHR47706:SF5">
    <property type="entry name" value="ISOFLAVONE REDUCTASE"/>
    <property type="match status" value="1"/>
</dbReference>